<dbReference type="GO" id="GO:0006883">
    <property type="term" value="P:intracellular sodium ion homeostasis"/>
    <property type="evidence" value="ECO:0007669"/>
    <property type="project" value="TreeGrafter"/>
</dbReference>
<evidence type="ECO:0000256" key="14">
    <source>
        <dbReference type="ARBA" id="ARBA00023008"/>
    </source>
</evidence>
<dbReference type="GO" id="GO:0140581">
    <property type="term" value="F:P-type monovalent copper transporter activity"/>
    <property type="evidence" value="ECO:0007669"/>
    <property type="project" value="UniProtKB-EC"/>
</dbReference>
<keyword evidence="21" id="KW-1185">Reference proteome</keyword>
<dbReference type="Gene3D" id="1.20.1110.10">
    <property type="entry name" value="Calcium-transporting ATPase, transmembrane domain"/>
    <property type="match status" value="1"/>
</dbReference>
<evidence type="ECO:0000256" key="1">
    <source>
        <dbReference type="ARBA" id="ARBA00004127"/>
    </source>
</evidence>
<dbReference type="NCBIfam" id="TIGR01494">
    <property type="entry name" value="ATPase_P-type"/>
    <property type="match status" value="3"/>
</dbReference>
<dbReference type="RefSeq" id="WP_170141256.1">
    <property type="nucleotide sequence ID" value="NZ_AP018558.1"/>
</dbReference>
<evidence type="ECO:0000256" key="10">
    <source>
        <dbReference type="ARBA" id="ARBA00022840"/>
    </source>
</evidence>
<protein>
    <recommendedName>
        <fullName evidence="3">P-type Cu(+) transporter</fullName>
        <ecNumber evidence="3">7.2.2.8</ecNumber>
    </recommendedName>
</protein>
<keyword evidence="11" id="KW-0460">Magnesium</keyword>
<keyword evidence="9" id="KW-0187">Copper transport</keyword>
<dbReference type="SMART" id="SM00831">
    <property type="entry name" value="Cation_ATPase_N"/>
    <property type="match status" value="1"/>
</dbReference>
<feature type="transmembrane region" description="Helical" evidence="18">
    <location>
        <begin position="255"/>
        <end position="275"/>
    </location>
</feature>
<evidence type="ECO:0000256" key="17">
    <source>
        <dbReference type="ARBA" id="ARBA00049289"/>
    </source>
</evidence>
<keyword evidence="15" id="KW-0406">Ion transport</keyword>
<dbReference type="EMBL" id="AP018558">
    <property type="protein sequence ID" value="BBD76938.1"/>
    <property type="molecule type" value="Genomic_DNA"/>
</dbReference>
<feature type="transmembrane region" description="Helical" evidence="18">
    <location>
        <begin position="710"/>
        <end position="730"/>
    </location>
</feature>
<proteinExistence type="inferred from homology"/>
<keyword evidence="12" id="KW-1278">Translocase</keyword>
<dbReference type="Pfam" id="PF00689">
    <property type="entry name" value="Cation_ATPase_C"/>
    <property type="match status" value="1"/>
</dbReference>
<feature type="transmembrane region" description="Helical" evidence="18">
    <location>
        <begin position="782"/>
        <end position="806"/>
    </location>
</feature>
<dbReference type="EC" id="7.2.2.8" evidence="3"/>
<feature type="transmembrane region" description="Helical" evidence="18">
    <location>
        <begin position="287"/>
        <end position="308"/>
    </location>
</feature>
<dbReference type="GO" id="GO:0012505">
    <property type="term" value="C:endomembrane system"/>
    <property type="evidence" value="ECO:0007669"/>
    <property type="project" value="UniProtKB-SubCell"/>
</dbReference>
<evidence type="ECO:0000256" key="7">
    <source>
        <dbReference type="ARBA" id="ARBA00022723"/>
    </source>
</evidence>
<evidence type="ECO:0000256" key="5">
    <source>
        <dbReference type="ARBA" id="ARBA00022553"/>
    </source>
</evidence>
<dbReference type="GO" id="GO:0030007">
    <property type="term" value="P:intracellular potassium ion homeostasis"/>
    <property type="evidence" value="ECO:0007669"/>
    <property type="project" value="TreeGrafter"/>
</dbReference>
<dbReference type="InterPro" id="IPR023298">
    <property type="entry name" value="ATPase_P-typ_TM_dom_sf"/>
</dbReference>
<evidence type="ECO:0000256" key="6">
    <source>
        <dbReference type="ARBA" id="ARBA00022692"/>
    </source>
</evidence>
<feature type="transmembrane region" description="Helical" evidence="18">
    <location>
        <begin position="812"/>
        <end position="830"/>
    </location>
</feature>
<dbReference type="GO" id="GO:0016887">
    <property type="term" value="F:ATP hydrolysis activity"/>
    <property type="evidence" value="ECO:0007669"/>
    <property type="project" value="InterPro"/>
</dbReference>
<dbReference type="GO" id="GO:1990573">
    <property type="term" value="P:potassium ion import across plasma membrane"/>
    <property type="evidence" value="ECO:0007669"/>
    <property type="project" value="TreeGrafter"/>
</dbReference>
<sequence length="914" mass="99187">MKKVTEGTKMPQWYMMTSKAVAEYLGSDPERGLPFERVAERLRQYGLNQLDPGKREGWWARLTRQLKNPLLFVLLVAAVVAFALGERVDAAVIVAVVLLSVAIGLYQEGKAQRALDAVAELLAPQAIVIRDGVRHEIPARDLVPGDLIWVEAGMRVPADARLVVANRLAVDESILTGESVPVEKRAEPLSIPDLPLADQDNCLWSGTLVVRGQATALVFATGKNSQLGRLGLMVGRAKRAETPLMERFSRFSWQVALAILSVSTLLFALAVWGPAQVRLEDAFMATVGIAVAAIPEGLPALVLVILAIGAERLAKVRALVRKLPAVETLGAVTVIGSDKTGTLTKNEMTITDVATPKGFFKSSGVGYAPEGRWQRSDDLQEGSLPIALFEAGVLCNDSALQVTPDGSFRPVGDPLEAAMITAAIKAGIVPESVQLEWRRVDSLPFDPEKRYMVTLHRHRNGDTLLLVKGAVEVIAPRCRGVCRASTLAEISRRADAQPFSDDHWLAVAESFASRGLRVIALACRQLPKPEGDEVLDERVLTDLLWLGLVGVQDPPRPEATLAVAECLRAGVRVVMITGDHPKTAQAVAQSLGLARAKGRPLMGSEIDQLDDAALAARLKETDVVSRATPEHKLRLVNLWVRTGEIVAMTGDGANDAPALAAAHVGIAMGQRGTDAARAAASVVLADDNFATIVRALRWGRIAYDNVKKTLLFILPTNFAQALVVGVALVLGETLPISATQILWVNLVTTVLLATPLAFEKGERRVMERPPRPPNEPLITRLIAWRVAVIGILFAAVTHQAFFWALPLWGEEVARTFAVNTLVAMQVAYLFSCRTFVDNRWRTLLVEAHPIMYLAVTGIVLLQGVFTYAPPLQALFATNALPIPLLLLLMLITVVTFFVTESEKWVMRRIGVTVL</sequence>
<dbReference type="InterPro" id="IPR036412">
    <property type="entry name" value="HAD-like_sf"/>
</dbReference>
<dbReference type="Gene3D" id="3.40.50.1000">
    <property type="entry name" value="HAD superfamily/HAD-like"/>
    <property type="match status" value="1"/>
</dbReference>
<dbReference type="PROSITE" id="PS00154">
    <property type="entry name" value="ATPASE_E1_E2"/>
    <property type="match status" value="1"/>
</dbReference>
<dbReference type="InterPro" id="IPR001757">
    <property type="entry name" value="P_typ_ATPase"/>
</dbReference>
<dbReference type="Proteomes" id="UP000262004">
    <property type="component" value="Chromosome"/>
</dbReference>
<evidence type="ECO:0000259" key="19">
    <source>
        <dbReference type="SMART" id="SM00831"/>
    </source>
</evidence>
<feature type="domain" description="Cation-transporting P-type ATPase N-terminal" evidence="19">
    <location>
        <begin position="12"/>
        <end position="86"/>
    </location>
</feature>
<evidence type="ECO:0000256" key="13">
    <source>
        <dbReference type="ARBA" id="ARBA00022989"/>
    </source>
</evidence>
<evidence type="ECO:0000256" key="11">
    <source>
        <dbReference type="ARBA" id="ARBA00022842"/>
    </source>
</evidence>
<dbReference type="SFLD" id="SFLDF00027">
    <property type="entry name" value="p-type_atpase"/>
    <property type="match status" value="1"/>
</dbReference>
<name>A0A2Z6DX77_HYDTE</name>
<keyword evidence="10" id="KW-0067">ATP-binding</keyword>
<evidence type="ECO:0000256" key="4">
    <source>
        <dbReference type="ARBA" id="ARBA00022448"/>
    </source>
</evidence>
<dbReference type="Pfam" id="PF13246">
    <property type="entry name" value="Cation_ATPase"/>
    <property type="match status" value="1"/>
</dbReference>
<dbReference type="GO" id="GO:1902600">
    <property type="term" value="P:proton transmembrane transport"/>
    <property type="evidence" value="ECO:0007669"/>
    <property type="project" value="TreeGrafter"/>
</dbReference>
<dbReference type="KEGG" id="htl:HPTL_0670"/>
<dbReference type="SUPFAM" id="SSF56784">
    <property type="entry name" value="HAD-like"/>
    <property type="match status" value="1"/>
</dbReference>
<dbReference type="PRINTS" id="PR00120">
    <property type="entry name" value="HATPASE"/>
</dbReference>
<feature type="transmembrane region" description="Helical" evidence="18">
    <location>
        <begin position="90"/>
        <end position="106"/>
    </location>
</feature>
<comment type="subcellular location">
    <subcellularLocation>
        <location evidence="1">Endomembrane system</location>
        <topology evidence="1">Multi-pass membrane protein</topology>
    </subcellularLocation>
</comment>
<comment type="catalytic activity">
    <reaction evidence="17">
        <text>Cu(+)(in) + ATP + H2O = Cu(+)(out) + ADP + phosphate + H(+)</text>
        <dbReference type="Rhea" id="RHEA:25792"/>
        <dbReference type="ChEBI" id="CHEBI:15377"/>
        <dbReference type="ChEBI" id="CHEBI:15378"/>
        <dbReference type="ChEBI" id="CHEBI:30616"/>
        <dbReference type="ChEBI" id="CHEBI:43474"/>
        <dbReference type="ChEBI" id="CHEBI:49552"/>
        <dbReference type="ChEBI" id="CHEBI:456216"/>
        <dbReference type="EC" id="7.2.2.8"/>
    </reaction>
</comment>
<feature type="transmembrane region" description="Helical" evidence="18">
    <location>
        <begin position="880"/>
        <end position="899"/>
    </location>
</feature>
<evidence type="ECO:0000313" key="21">
    <source>
        <dbReference type="Proteomes" id="UP000262004"/>
    </source>
</evidence>
<dbReference type="Pfam" id="PF00122">
    <property type="entry name" value="E1-E2_ATPase"/>
    <property type="match status" value="1"/>
</dbReference>
<organism evidence="20 21">
    <name type="scientific">Hydrogenophilus thermoluteolus</name>
    <name type="common">Pseudomonas hydrogenothermophila</name>
    <dbReference type="NCBI Taxonomy" id="297"/>
    <lineage>
        <taxon>Bacteria</taxon>
        <taxon>Pseudomonadati</taxon>
        <taxon>Pseudomonadota</taxon>
        <taxon>Hydrogenophilia</taxon>
        <taxon>Hydrogenophilales</taxon>
        <taxon>Hydrogenophilaceae</taxon>
        <taxon>Hydrogenophilus</taxon>
    </lineage>
</organism>
<dbReference type="Gene3D" id="2.70.150.10">
    <property type="entry name" value="Calcium-transporting ATPase, cytoplasmic transduction domain A"/>
    <property type="match status" value="1"/>
</dbReference>
<dbReference type="InterPro" id="IPR004014">
    <property type="entry name" value="ATPase_P-typ_cation-transptr_N"/>
</dbReference>
<dbReference type="InterPro" id="IPR023299">
    <property type="entry name" value="ATPase_P-typ_cyto_dom_N"/>
</dbReference>
<dbReference type="FunFam" id="3.40.50.1000:FF:000144">
    <property type="entry name" value="copper-transporting ATPase 1 isoform X2"/>
    <property type="match status" value="1"/>
</dbReference>
<feature type="transmembrane region" description="Helical" evidence="18">
    <location>
        <begin position="742"/>
        <end position="761"/>
    </location>
</feature>
<keyword evidence="8" id="KW-0547">Nucleotide-binding</keyword>
<dbReference type="GO" id="GO:0036376">
    <property type="term" value="P:sodium ion export across plasma membrane"/>
    <property type="evidence" value="ECO:0007669"/>
    <property type="project" value="TreeGrafter"/>
</dbReference>
<reference evidence="20 21" key="1">
    <citation type="submission" date="2018-04" db="EMBL/GenBank/DDBJ databases">
        <title>Complete genome sequence of Hydrogenophilus thermoluteolus TH-1.</title>
        <authorList>
            <person name="Arai H."/>
        </authorList>
    </citation>
    <scope>NUCLEOTIDE SEQUENCE [LARGE SCALE GENOMIC DNA]</scope>
    <source>
        <strain evidence="20 21">TH-1</strain>
    </source>
</reference>
<dbReference type="GO" id="GO:0005391">
    <property type="term" value="F:P-type sodium:potassium-exchanging transporter activity"/>
    <property type="evidence" value="ECO:0007669"/>
    <property type="project" value="TreeGrafter"/>
</dbReference>
<dbReference type="SUPFAM" id="SSF81653">
    <property type="entry name" value="Calcium ATPase, transduction domain A"/>
    <property type="match status" value="1"/>
</dbReference>
<evidence type="ECO:0000256" key="3">
    <source>
        <dbReference type="ARBA" id="ARBA00012517"/>
    </source>
</evidence>
<evidence type="ECO:0000256" key="2">
    <source>
        <dbReference type="ARBA" id="ARBA00005675"/>
    </source>
</evidence>
<dbReference type="InterPro" id="IPR050510">
    <property type="entry name" value="Cation_transp_ATPase_P-type"/>
</dbReference>
<feature type="transmembrane region" description="Helical" evidence="18">
    <location>
        <begin position="68"/>
        <end position="84"/>
    </location>
</feature>
<dbReference type="AlphaFoldDB" id="A0A2Z6DX77"/>
<dbReference type="PANTHER" id="PTHR43294">
    <property type="entry name" value="SODIUM/POTASSIUM-TRANSPORTING ATPASE SUBUNIT ALPHA"/>
    <property type="match status" value="1"/>
</dbReference>
<dbReference type="InterPro" id="IPR006068">
    <property type="entry name" value="ATPase_P-typ_cation-transptr_C"/>
</dbReference>
<dbReference type="GO" id="GO:0005524">
    <property type="term" value="F:ATP binding"/>
    <property type="evidence" value="ECO:0007669"/>
    <property type="project" value="UniProtKB-KW"/>
</dbReference>
<dbReference type="Gene3D" id="3.40.1110.10">
    <property type="entry name" value="Calcium-transporting ATPase, cytoplasmic domain N"/>
    <property type="match status" value="1"/>
</dbReference>
<keyword evidence="4" id="KW-0813">Transport</keyword>
<keyword evidence="5" id="KW-0597">Phosphoprotein</keyword>
<evidence type="ECO:0000256" key="16">
    <source>
        <dbReference type="ARBA" id="ARBA00023136"/>
    </source>
</evidence>
<dbReference type="GO" id="GO:0005886">
    <property type="term" value="C:plasma membrane"/>
    <property type="evidence" value="ECO:0007669"/>
    <property type="project" value="TreeGrafter"/>
</dbReference>
<dbReference type="FunFam" id="2.70.150.10:FF:000160">
    <property type="entry name" value="Sarcoplasmic/endoplasmic reticulum calcium ATPase 1"/>
    <property type="match status" value="1"/>
</dbReference>
<dbReference type="GO" id="GO:0046872">
    <property type="term" value="F:metal ion binding"/>
    <property type="evidence" value="ECO:0007669"/>
    <property type="project" value="UniProtKB-KW"/>
</dbReference>
<keyword evidence="7" id="KW-0479">Metal-binding</keyword>
<dbReference type="Pfam" id="PF00690">
    <property type="entry name" value="Cation_ATPase_N"/>
    <property type="match status" value="1"/>
</dbReference>
<keyword evidence="14" id="KW-0186">Copper</keyword>
<comment type="similarity">
    <text evidence="2">Belongs to the cation transport ATPase (P-type) (TC 3.A.3) family. Type IIA subfamily.</text>
</comment>
<evidence type="ECO:0000256" key="18">
    <source>
        <dbReference type="SAM" id="Phobius"/>
    </source>
</evidence>
<dbReference type="SUPFAM" id="SSF81660">
    <property type="entry name" value="Metal cation-transporting ATPase, ATP-binding domain N"/>
    <property type="match status" value="1"/>
</dbReference>
<evidence type="ECO:0000256" key="9">
    <source>
        <dbReference type="ARBA" id="ARBA00022796"/>
    </source>
</evidence>
<dbReference type="SFLD" id="SFLDS00003">
    <property type="entry name" value="Haloacid_Dehalogenase"/>
    <property type="match status" value="1"/>
</dbReference>
<accession>A0A2Z6DX77</accession>
<evidence type="ECO:0000256" key="12">
    <source>
        <dbReference type="ARBA" id="ARBA00022967"/>
    </source>
</evidence>
<dbReference type="InterPro" id="IPR023214">
    <property type="entry name" value="HAD_sf"/>
</dbReference>
<feature type="transmembrane region" description="Helical" evidence="18">
    <location>
        <begin position="850"/>
        <end position="868"/>
    </location>
</feature>
<dbReference type="PRINTS" id="PR00119">
    <property type="entry name" value="CATATPASE"/>
</dbReference>
<gene>
    <name evidence="20" type="ORF">HPTL_0670</name>
</gene>
<dbReference type="InterPro" id="IPR008250">
    <property type="entry name" value="ATPase_P-typ_transduc_dom_A_sf"/>
</dbReference>
<dbReference type="SUPFAM" id="SSF81665">
    <property type="entry name" value="Calcium ATPase, transmembrane domain M"/>
    <property type="match status" value="1"/>
</dbReference>
<evidence type="ECO:0000256" key="8">
    <source>
        <dbReference type="ARBA" id="ARBA00022741"/>
    </source>
</evidence>
<dbReference type="InterPro" id="IPR018303">
    <property type="entry name" value="ATPase_P-typ_P_site"/>
</dbReference>
<dbReference type="PANTHER" id="PTHR43294:SF20">
    <property type="entry name" value="P-TYPE ATPASE"/>
    <property type="match status" value="1"/>
</dbReference>
<dbReference type="InterPro" id="IPR044492">
    <property type="entry name" value="P_typ_ATPase_HD_dom"/>
</dbReference>
<dbReference type="SFLD" id="SFLDG00002">
    <property type="entry name" value="C1.7:_P-type_atpase_like"/>
    <property type="match status" value="1"/>
</dbReference>
<dbReference type="InterPro" id="IPR059000">
    <property type="entry name" value="ATPase_P-type_domA"/>
</dbReference>
<evidence type="ECO:0000313" key="20">
    <source>
        <dbReference type="EMBL" id="BBD76938.1"/>
    </source>
</evidence>
<keyword evidence="16 18" id="KW-0472">Membrane</keyword>
<keyword evidence="6 18" id="KW-0812">Transmembrane</keyword>
<keyword evidence="13 18" id="KW-1133">Transmembrane helix</keyword>
<evidence type="ECO:0000256" key="15">
    <source>
        <dbReference type="ARBA" id="ARBA00023065"/>
    </source>
</evidence>